<dbReference type="PANTHER" id="PTHR43078">
    <property type="entry name" value="UDP-GLUCURONIC ACID DECARBOXYLASE-RELATED"/>
    <property type="match status" value="1"/>
</dbReference>
<evidence type="ECO:0000256" key="4">
    <source>
        <dbReference type="ARBA" id="ARBA00023239"/>
    </source>
</evidence>
<dbReference type="InterPro" id="IPR044516">
    <property type="entry name" value="UXS-like"/>
</dbReference>
<evidence type="ECO:0000256" key="1">
    <source>
        <dbReference type="ARBA" id="ARBA00001911"/>
    </source>
</evidence>
<dbReference type="CDD" id="cd05230">
    <property type="entry name" value="UGD_SDR_e"/>
    <property type="match status" value="1"/>
</dbReference>
<evidence type="ECO:0000313" key="6">
    <source>
        <dbReference type="EMBL" id="MFD0980283.1"/>
    </source>
</evidence>
<reference evidence="7" key="1">
    <citation type="journal article" date="2019" name="Int. J. Syst. Evol. Microbiol.">
        <title>The Global Catalogue of Microorganisms (GCM) 10K type strain sequencing project: providing services to taxonomists for standard genome sequencing and annotation.</title>
        <authorList>
            <consortium name="The Broad Institute Genomics Platform"/>
            <consortium name="The Broad Institute Genome Sequencing Center for Infectious Disease"/>
            <person name="Wu L."/>
            <person name="Ma J."/>
        </authorList>
    </citation>
    <scope>NUCLEOTIDE SEQUENCE [LARGE SCALE GENOMIC DNA]</scope>
    <source>
        <strain evidence="7">CCUG 60524</strain>
    </source>
</reference>
<evidence type="ECO:0000256" key="2">
    <source>
        <dbReference type="ARBA" id="ARBA00022793"/>
    </source>
</evidence>
<keyword evidence="3" id="KW-0520">NAD</keyword>
<name>A0ABW3ISE0_9RHOB</name>
<feature type="domain" description="NAD-dependent epimerase/dehydratase" evidence="5">
    <location>
        <begin position="15"/>
        <end position="240"/>
    </location>
</feature>
<dbReference type="SUPFAM" id="SSF51735">
    <property type="entry name" value="NAD(P)-binding Rossmann-fold domains"/>
    <property type="match status" value="1"/>
</dbReference>
<dbReference type="RefSeq" id="WP_386074601.1">
    <property type="nucleotide sequence ID" value="NZ_JBHTJT010000013.1"/>
</dbReference>
<keyword evidence="4 6" id="KW-0456">Lyase</keyword>
<evidence type="ECO:0000313" key="7">
    <source>
        <dbReference type="Proteomes" id="UP001597108"/>
    </source>
</evidence>
<dbReference type="InterPro" id="IPR036291">
    <property type="entry name" value="NAD(P)-bd_dom_sf"/>
</dbReference>
<dbReference type="EMBL" id="JBHTJT010000013">
    <property type="protein sequence ID" value="MFD0980283.1"/>
    <property type="molecule type" value="Genomic_DNA"/>
</dbReference>
<organism evidence="6 7">
    <name type="scientific">Tropicimonas aquimaris</name>
    <dbReference type="NCBI Taxonomy" id="914152"/>
    <lineage>
        <taxon>Bacteria</taxon>
        <taxon>Pseudomonadati</taxon>
        <taxon>Pseudomonadota</taxon>
        <taxon>Alphaproteobacteria</taxon>
        <taxon>Rhodobacterales</taxon>
        <taxon>Roseobacteraceae</taxon>
        <taxon>Tropicimonas</taxon>
    </lineage>
</organism>
<keyword evidence="7" id="KW-1185">Reference proteome</keyword>
<dbReference type="InterPro" id="IPR001509">
    <property type="entry name" value="Epimerase_deHydtase"/>
</dbReference>
<dbReference type="GO" id="GO:0048040">
    <property type="term" value="F:UDP-glucuronate decarboxylase activity"/>
    <property type="evidence" value="ECO:0007669"/>
    <property type="project" value="UniProtKB-EC"/>
</dbReference>
<dbReference type="Proteomes" id="UP001597108">
    <property type="component" value="Unassembled WGS sequence"/>
</dbReference>
<comment type="caution">
    <text evidence="6">The sequence shown here is derived from an EMBL/GenBank/DDBJ whole genome shotgun (WGS) entry which is preliminary data.</text>
</comment>
<protein>
    <submittedName>
        <fullName evidence="6">UDP-glucuronic acid decarboxylase family protein</fullName>
        <ecNumber evidence="6">4.1.1.35</ecNumber>
    </submittedName>
</protein>
<sequence>MLDSHSNATVMPRAFVAGAAGFLGSHLTDRLLNEGWEVIGADNLMCGSLSNLERASERPHFSFLQADVISPLEDGIDCDLVLNLACPASPPRYQKDPLHTLMTCVVGTFNLADLAHRSSARIIHSSTSEIYGDPTMHPQPESYRGNVNPIGPRACYDEGKRAAEALLFDMHRTRGLDIGVCRIFNTYGPRMDPFDGRVVSNFIRQMLMNEPVTVYGDGSQTRSFCYVDDMVEGIWQFCKAGPDVTGPINLGNPVEMTILELVEMIFEIVGRVPEIAFHPLPQDDPTRRRPDIAQAKEKLGWQPAISPREGISRTIDYFDELLSSGRFDVFVPRYGPRYQPAAE</sequence>
<dbReference type="Pfam" id="PF01370">
    <property type="entry name" value="Epimerase"/>
    <property type="match status" value="1"/>
</dbReference>
<evidence type="ECO:0000259" key="5">
    <source>
        <dbReference type="Pfam" id="PF01370"/>
    </source>
</evidence>
<dbReference type="Gene3D" id="3.40.50.720">
    <property type="entry name" value="NAD(P)-binding Rossmann-like Domain"/>
    <property type="match status" value="1"/>
</dbReference>
<proteinExistence type="predicted"/>
<accession>A0ABW3ISE0</accession>
<evidence type="ECO:0000256" key="3">
    <source>
        <dbReference type="ARBA" id="ARBA00023027"/>
    </source>
</evidence>
<dbReference type="PANTHER" id="PTHR43078:SF6">
    <property type="entry name" value="UDP-GLUCURONIC ACID DECARBOXYLASE 1"/>
    <property type="match status" value="1"/>
</dbReference>
<comment type="cofactor">
    <cofactor evidence="1">
        <name>NAD(+)</name>
        <dbReference type="ChEBI" id="CHEBI:57540"/>
    </cofactor>
</comment>
<gene>
    <name evidence="6" type="ORF">ACFQ2S_11535</name>
</gene>
<keyword evidence="2" id="KW-0210">Decarboxylase</keyword>
<dbReference type="EC" id="4.1.1.35" evidence="6"/>